<comment type="caution">
    <text evidence="1">The sequence shown here is derived from an EMBL/GenBank/DDBJ whole genome shotgun (WGS) entry which is preliminary data.</text>
</comment>
<organism evidence="1 2">
    <name type="scientific">Enhygromyxa salina</name>
    <dbReference type="NCBI Taxonomy" id="215803"/>
    <lineage>
        <taxon>Bacteria</taxon>
        <taxon>Pseudomonadati</taxon>
        <taxon>Myxococcota</taxon>
        <taxon>Polyangia</taxon>
        <taxon>Nannocystales</taxon>
        <taxon>Nannocystaceae</taxon>
        <taxon>Enhygromyxa</taxon>
    </lineage>
</organism>
<accession>A0A0C2CZ20</accession>
<evidence type="ECO:0000313" key="2">
    <source>
        <dbReference type="Proteomes" id="UP000031599"/>
    </source>
</evidence>
<gene>
    <name evidence="1" type="ORF">DB30_00577</name>
</gene>
<dbReference type="Proteomes" id="UP000031599">
    <property type="component" value="Unassembled WGS sequence"/>
</dbReference>
<dbReference type="EMBL" id="JMCC02000107">
    <property type="protein sequence ID" value="KIG13112.1"/>
    <property type="molecule type" value="Genomic_DNA"/>
</dbReference>
<evidence type="ECO:0000313" key="1">
    <source>
        <dbReference type="EMBL" id="KIG13112.1"/>
    </source>
</evidence>
<dbReference type="AlphaFoldDB" id="A0A0C2CZ20"/>
<sequence length="402" mass="42203">MTAGSGGIAAATIPNVCKMPGPPAPFVPTPLPNIGKSGDSPNNFSKSVVIGGKKVAIKGATFKSIGDAASKGTGGGVVSATTHGVTKFVGPGSMNVKIEGKNVQLLSDPMLNNCGPNGTPSNAATVVGIIQKTGLVTAVEAQKCVVCQKEHEALEETEVTKTNVGVLRTQFEAQIKALEARRAIEKAALRLEWLAKRDKEPPADMMKSKVSVRTMLGVVRCQCGKIYADQSGMTTVELCAAAAKSGMRHANGVTASYGSGKKAKAHARQAQSSAVALGLRRFTGSAAQVLSRWQKAEEHAEVSDQTRDSAASYPPGNCAAQRALLLMINDNALPAAMTEEWYHDQGQTTQSPVEYIDARGATRKLKTERFADRDTVPPCKTCSILVPMAICSQGKAACNHQT</sequence>
<protein>
    <submittedName>
        <fullName evidence="1">Uncharacterized protein</fullName>
    </submittedName>
</protein>
<dbReference type="Pfam" id="PF13665">
    <property type="entry name" value="Tox-PAAR-like"/>
    <property type="match status" value="1"/>
</dbReference>
<proteinExistence type="predicted"/>
<reference evidence="1 2" key="1">
    <citation type="submission" date="2014-12" db="EMBL/GenBank/DDBJ databases">
        <title>Genome assembly of Enhygromyxa salina DSM 15201.</title>
        <authorList>
            <person name="Sharma G."/>
            <person name="Subramanian S."/>
        </authorList>
    </citation>
    <scope>NUCLEOTIDE SEQUENCE [LARGE SCALE GENOMIC DNA]</scope>
    <source>
        <strain evidence="1 2">DSM 15201</strain>
    </source>
</reference>
<name>A0A0C2CZ20_9BACT</name>